<dbReference type="STRING" id="679936.Sulac_3282"/>
<evidence type="ECO:0000259" key="1">
    <source>
        <dbReference type="Pfam" id="PF13439"/>
    </source>
</evidence>
<dbReference type="KEGG" id="sap:Sulac_3282"/>
<dbReference type="PANTHER" id="PTHR46656">
    <property type="entry name" value="PUTATIVE-RELATED"/>
    <property type="match status" value="1"/>
</dbReference>
<reference evidence="3" key="1">
    <citation type="submission" date="2011-12" db="EMBL/GenBank/DDBJ databases">
        <title>The complete genome of chromosome of Sulfobacillus acidophilus DSM 10332.</title>
        <authorList>
            <person name="Lucas S."/>
            <person name="Han J."/>
            <person name="Lapidus A."/>
            <person name="Bruce D."/>
            <person name="Goodwin L."/>
            <person name="Pitluck S."/>
            <person name="Peters L."/>
            <person name="Kyrpides N."/>
            <person name="Mavromatis K."/>
            <person name="Ivanova N."/>
            <person name="Mikhailova N."/>
            <person name="Chertkov O."/>
            <person name="Saunders E."/>
            <person name="Detter J.C."/>
            <person name="Tapia R."/>
            <person name="Han C."/>
            <person name="Land M."/>
            <person name="Hauser L."/>
            <person name="Markowitz V."/>
            <person name="Cheng J.-F."/>
            <person name="Hugenholtz P."/>
            <person name="Woyke T."/>
            <person name="Wu D."/>
            <person name="Pukall R."/>
            <person name="Gehrich-Schroeter G."/>
            <person name="Schneider S."/>
            <person name="Klenk H.-P."/>
            <person name="Eisen J.A."/>
        </authorList>
    </citation>
    <scope>NUCLEOTIDE SEQUENCE [LARGE SCALE GENOMIC DNA]</scope>
    <source>
        <strain evidence="3">ATCC 700253 / DSM 10332 / NAL</strain>
    </source>
</reference>
<dbReference type="Gene3D" id="3.40.50.2000">
    <property type="entry name" value="Glycogen Phosphorylase B"/>
    <property type="match status" value="3"/>
</dbReference>
<dbReference type="CDD" id="cd03801">
    <property type="entry name" value="GT4_PimA-like"/>
    <property type="match status" value="2"/>
</dbReference>
<dbReference type="PATRIC" id="fig|679936.5.peg.3393"/>
<dbReference type="AlphaFoldDB" id="G8TT28"/>
<gene>
    <name evidence="2" type="ordered locus">Sulac_3282</name>
</gene>
<dbReference type="InterPro" id="IPR028098">
    <property type="entry name" value="Glyco_trans_4-like_N"/>
</dbReference>
<organism evidence="2 3">
    <name type="scientific">Sulfobacillus acidophilus (strain ATCC 700253 / DSM 10332 / NAL)</name>
    <dbReference type="NCBI Taxonomy" id="679936"/>
    <lineage>
        <taxon>Bacteria</taxon>
        <taxon>Bacillati</taxon>
        <taxon>Bacillota</taxon>
        <taxon>Clostridia</taxon>
        <taxon>Eubacteriales</taxon>
        <taxon>Clostridiales Family XVII. Incertae Sedis</taxon>
        <taxon>Sulfobacillus</taxon>
    </lineage>
</organism>
<keyword evidence="2" id="KW-0808">Transferase</keyword>
<evidence type="ECO:0000313" key="3">
    <source>
        <dbReference type="Proteomes" id="UP000005439"/>
    </source>
</evidence>
<accession>G8TT28</accession>
<protein>
    <submittedName>
        <fullName evidence="2">Glycosyl transferase group 1</fullName>
    </submittedName>
</protein>
<dbReference type="SUPFAM" id="SSF53756">
    <property type="entry name" value="UDP-Glycosyltransferase/glycogen phosphorylase"/>
    <property type="match status" value="2"/>
</dbReference>
<dbReference type="PANTHER" id="PTHR46656:SF3">
    <property type="entry name" value="PUTATIVE-RELATED"/>
    <property type="match status" value="1"/>
</dbReference>
<dbReference type="Proteomes" id="UP000005439">
    <property type="component" value="Chromosome"/>
</dbReference>
<dbReference type="Pfam" id="PF13439">
    <property type="entry name" value="Glyco_transf_4"/>
    <property type="match status" value="1"/>
</dbReference>
<feature type="domain" description="Glycosyltransferase subfamily 4-like N-terminal" evidence="1">
    <location>
        <begin position="90"/>
        <end position="141"/>
    </location>
</feature>
<dbReference type="HOGENOM" id="CLU_360436_0_0_9"/>
<dbReference type="EMBL" id="CP003179">
    <property type="protein sequence ID" value="AEW06728.1"/>
    <property type="molecule type" value="Genomic_DNA"/>
</dbReference>
<dbReference type="Pfam" id="PF13692">
    <property type="entry name" value="Glyco_trans_1_4"/>
    <property type="match status" value="2"/>
</dbReference>
<proteinExistence type="predicted"/>
<name>G8TT28_SULAD</name>
<sequence length="739" mass="83658">MRILWEGPVYRPLSLDKINRNLCLQGLAHGHEVIVRPTEPASPDTPPDEGSLAKIKPILGGYEPADWHVRHMWPPYWSNRCGPLILNQPWEFGVIPDQWIEPIRHRVAKLIVPSHAVQEMFLESGIPREKITVIPNGVDPSIYHPYGPTVSLPLQHKTVFLWVGGFLPRKGLDILIKAYLKAFHKNDDVLLLIKAVGLKSAYKDTLFPPELVDALNNPNAPPINLIHQDLDEMQMAGLYRSVTALISPYRGEGFNLPVLEAMTTGCLVAASDTNPTNEFVPDHVGWRIPGTRQYSAVEYSTKPGWQFEPNLEGLIEVLRTIANLSRDERNRRSEAGRHWALQRYSWERIWQGWEEVLQDPPVKNHWFLASPPPNHIIWHGPIRNASGYAAESRAFLKALPATGILPRIIDASGMQKDSVTPEEETFLRALEQIPVSRNTLAIHSVPAWGAIRRRQGVDLIRTMFETNAIPEEWPKILNNFPGVIVPSQFNRNTFIESGISDEKIFITPSPVNTDLYRPPTNPKPGNRLKFISIFDWIDRKGWDVLIKAWISAFTPNDPVQLVIKTTRIANQTADPRQAIVKLVESQGYHIDHIAPIQVIIEQWTEPQIVAFYQAADVFVLPTRGEGWGRPILEAMATGLLVIATDWSGQTDYLNSSNALPLKTKGIRPVPVNTDMAVLKGQMWAEPDVDHLIELLRWSRDHFSHTENIRRQARLTAELYHPTKVIIQLVEVLAQFGIQV</sequence>
<keyword evidence="3" id="KW-1185">Reference proteome</keyword>
<dbReference type="GO" id="GO:0016740">
    <property type="term" value="F:transferase activity"/>
    <property type="evidence" value="ECO:0007669"/>
    <property type="project" value="UniProtKB-KW"/>
</dbReference>
<reference evidence="2 3" key="2">
    <citation type="journal article" date="2012" name="Stand. Genomic Sci.">
        <title>Complete genome sequence of the moderately thermophilic mineral-sulfide-oxidizing firmicute Sulfobacillus acidophilus type strain (NAL(T)).</title>
        <authorList>
            <person name="Anderson I."/>
            <person name="Chertkov O."/>
            <person name="Chen A."/>
            <person name="Saunders E."/>
            <person name="Lapidus A."/>
            <person name="Nolan M."/>
            <person name="Lucas S."/>
            <person name="Hammon N."/>
            <person name="Deshpande S."/>
            <person name="Cheng J.F."/>
            <person name="Han C."/>
            <person name="Tapia R."/>
            <person name="Goodwin L.A."/>
            <person name="Pitluck S."/>
            <person name="Liolios K."/>
            <person name="Pagani I."/>
            <person name="Ivanova N."/>
            <person name="Mikhailova N."/>
            <person name="Pati A."/>
            <person name="Palaniappan K."/>
            <person name="Land M."/>
            <person name="Pan C."/>
            <person name="Rohde M."/>
            <person name="Pukall R."/>
            <person name="Goker M."/>
            <person name="Detter J.C."/>
            <person name="Woyke T."/>
            <person name="Bristow J."/>
            <person name="Eisen J.A."/>
            <person name="Markowitz V."/>
            <person name="Hugenholtz P."/>
            <person name="Kyrpides N.C."/>
            <person name="Klenk H.P."/>
            <person name="Mavromatis K."/>
        </authorList>
    </citation>
    <scope>NUCLEOTIDE SEQUENCE [LARGE SCALE GENOMIC DNA]</scope>
    <source>
        <strain evidence="3">ATCC 700253 / DSM 10332 / NAL</strain>
    </source>
</reference>
<evidence type="ECO:0000313" key="2">
    <source>
        <dbReference type="EMBL" id="AEW06728.1"/>
    </source>
</evidence>